<proteinExistence type="predicted"/>
<evidence type="ECO:0008006" key="3">
    <source>
        <dbReference type="Google" id="ProtNLM"/>
    </source>
</evidence>
<keyword evidence="2" id="KW-1185">Reference proteome</keyword>
<evidence type="ECO:0000313" key="1">
    <source>
        <dbReference type="EMBL" id="PJM76405.1"/>
    </source>
</evidence>
<comment type="caution">
    <text evidence="1">The sequence shown here is derived from an EMBL/GenBank/DDBJ whole genome shotgun (WGS) entry which is preliminary data.</text>
</comment>
<dbReference type="SUPFAM" id="SSF53271">
    <property type="entry name" value="PRTase-like"/>
    <property type="match status" value="1"/>
</dbReference>
<dbReference type="EMBL" id="PEBJ01000008">
    <property type="protein sequence ID" value="PJM76405.1"/>
    <property type="molecule type" value="Genomic_DNA"/>
</dbReference>
<dbReference type="Proteomes" id="UP000229239">
    <property type="component" value="Unassembled WGS sequence"/>
</dbReference>
<dbReference type="AlphaFoldDB" id="A0A2M9HHW3"/>
<sequence length="279" mass="31317">MPDPTLNPNLLVAYARFEQNMGWRLGSYAKTVIYHSAKNHVCPICGGPKRDYASICYSCTSLRQQAEALGVAHLMADRIRIANYAIKFDQMYRVMDGYKRDRPESKDYCETLKYVLGDALVVHWSCLAHTSDGVIPSAWATIPSTTTSERYGQPHPLNGLVSPMLNKTIPEVKLLANEQKHRAIAPSTFSLDGSYSDKTLRHVLLIDDTWTSGGTAESASIMLKQSGAQRVTIYCLARIVDLDYCSRMIGQSVSDGYKQLAYRNGCPWDYDQCPMRNKR</sequence>
<evidence type="ECO:0000313" key="2">
    <source>
        <dbReference type="Proteomes" id="UP000229239"/>
    </source>
</evidence>
<gene>
    <name evidence="1" type="ORF">CSQ86_09565</name>
</gene>
<dbReference type="Gene3D" id="3.40.50.2020">
    <property type="match status" value="1"/>
</dbReference>
<protein>
    <recommendedName>
        <fullName evidence="3">Phosphoribosyltransferase domain-containing protein</fullName>
    </recommendedName>
</protein>
<name>A0A2M9HHW3_9BIFI</name>
<dbReference type="InterPro" id="IPR000836">
    <property type="entry name" value="PRTase_dom"/>
</dbReference>
<dbReference type="InterPro" id="IPR029057">
    <property type="entry name" value="PRTase-like"/>
</dbReference>
<dbReference type="CDD" id="cd06223">
    <property type="entry name" value="PRTases_typeI"/>
    <property type="match status" value="1"/>
</dbReference>
<reference evidence="2" key="1">
    <citation type="submission" date="2017-10" db="EMBL/GenBank/DDBJ databases">
        <title>Draft genome sequences of strains TRE 1, TRE 9, TRE H and TRI 7, isolated from tamarins, belonging to four potential novel Bifidobacterium species.</title>
        <authorList>
            <person name="Mattarelli P."/>
            <person name="Modesto M."/>
            <person name="Puglisi E."/>
            <person name="Morelli L."/>
            <person name="Bonetti A."/>
            <person name="Spezio C."/>
            <person name="Sandri C."/>
        </authorList>
    </citation>
    <scope>NUCLEOTIDE SEQUENCE [LARGE SCALE GENOMIC DNA]</scope>
    <source>
        <strain evidence="2">TREH</strain>
    </source>
</reference>
<organism evidence="1 2">
    <name type="scientific">Bifidobacterium felsineum</name>
    <dbReference type="NCBI Taxonomy" id="2045440"/>
    <lineage>
        <taxon>Bacteria</taxon>
        <taxon>Bacillati</taxon>
        <taxon>Actinomycetota</taxon>
        <taxon>Actinomycetes</taxon>
        <taxon>Bifidobacteriales</taxon>
        <taxon>Bifidobacteriaceae</taxon>
        <taxon>Bifidobacterium</taxon>
    </lineage>
</organism>
<accession>A0A2M9HHW3</accession>